<comment type="caution">
    <text evidence="1">The sequence shown here is derived from an EMBL/GenBank/DDBJ whole genome shotgun (WGS) entry which is preliminary data.</text>
</comment>
<gene>
    <name evidence="1" type="ORF">BLNAU_14206</name>
</gene>
<evidence type="ECO:0000313" key="1">
    <source>
        <dbReference type="EMBL" id="KAK2950904.1"/>
    </source>
</evidence>
<sequence>MCVDDAKARKSDLRLYLTDALNLVVERDPAAFTLLPSPIFPSSSPYQQCSGLSFLSAMTRKLRIGFSEFQQNLPTDPSHLQKYVQLTKDDPYKITRSICFCSSSFVVPNILLRAPPPIEIDSEIIRDFILFVKDALPTILTLISTFDDLIASLPSDSSPTTPLASGVDTQMADSLKALREDSKVFVSNGWNFLINLTHHIQDPHKSSFQTILLDDPSFTDLILNSLKLNYQPLRRNTTMTLTNIVVGFPSMKEKFMTANLVGRMFETVDFVSLPLSESQTLFALVKIITTMFNPIGDNDEERLEQFHRIRVSVLEPAKPFVIFIFHNSNKLILDEADKTKLENHLCWIHHRIKNMELRSDEHDADIVSELMKWEMRAMIEMENEDNFQIVFQSMVNRTWYWNQNKRERQKRREVVWREEGWDDAFELRVVGIEVEAPLQITDSSAGFRNCSSFNTDEL</sequence>
<name>A0ABQ9XJB2_9EUKA</name>
<evidence type="ECO:0000313" key="2">
    <source>
        <dbReference type="Proteomes" id="UP001281761"/>
    </source>
</evidence>
<keyword evidence="2" id="KW-1185">Reference proteome</keyword>
<proteinExistence type="predicted"/>
<reference evidence="1 2" key="1">
    <citation type="journal article" date="2022" name="bioRxiv">
        <title>Genomics of Preaxostyla Flagellates Illuminates Evolutionary Transitions and the Path Towards Mitochondrial Loss.</title>
        <authorList>
            <person name="Novak L.V.F."/>
            <person name="Treitli S.C."/>
            <person name="Pyrih J."/>
            <person name="Halakuc P."/>
            <person name="Pipaliya S.V."/>
            <person name="Vacek V."/>
            <person name="Brzon O."/>
            <person name="Soukal P."/>
            <person name="Eme L."/>
            <person name="Dacks J.B."/>
            <person name="Karnkowska A."/>
            <person name="Elias M."/>
            <person name="Hampl V."/>
        </authorList>
    </citation>
    <scope>NUCLEOTIDE SEQUENCE [LARGE SCALE GENOMIC DNA]</scope>
    <source>
        <strain evidence="1">NAU3</strain>
        <tissue evidence="1">Gut</tissue>
    </source>
</reference>
<organism evidence="1 2">
    <name type="scientific">Blattamonas nauphoetae</name>
    <dbReference type="NCBI Taxonomy" id="2049346"/>
    <lineage>
        <taxon>Eukaryota</taxon>
        <taxon>Metamonada</taxon>
        <taxon>Preaxostyla</taxon>
        <taxon>Oxymonadida</taxon>
        <taxon>Blattamonas</taxon>
    </lineage>
</organism>
<dbReference type="EMBL" id="JARBJD010000128">
    <property type="protein sequence ID" value="KAK2950904.1"/>
    <property type="molecule type" value="Genomic_DNA"/>
</dbReference>
<protein>
    <submittedName>
        <fullName evidence="1">Uncharacterized protein</fullName>
    </submittedName>
</protein>
<accession>A0ABQ9XJB2</accession>
<dbReference type="Proteomes" id="UP001281761">
    <property type="component" value="Unassembled WGS sequence"/>
</dbReference>